<dbReference type="InterPro" id="IPR026579">
    <property type="entry name" value="FtsQ"/>
</dbReference>
<comment type="subcellular location">
    <subcellularLocation>
        <location evidence="1">Membrane</location>
    </subcellularLocation>
</comment>
<evidence type="ECO:0000256" key="4">
    <source>
        <dbReference type="ARBA" id="ARBA00022692"/>
    </source>
</evidence>
<feature type="compositionally biased region" description="Pro residues" evidence="8">
    <location>
        <begin position="11"/>
        <end position="21"/>
    </location>
</feature>
<evidence type="ECO:0000313" key="12">
    <source>
        <dbReference type="Proteomes" id="UP001595979"/>
    </source>
</evidence>
<feature type="region of interest" description="Disordered" evidence="8">
    <location>
        <begin position="1"/>
        <end position="70"/>
    </location>
</feature>
<protein>
    <submittedName>
        <fullName evidence="11">Cell division protein FtsQ/DivIB</fullName>
    </submittedName>
</protein>
<evidence type="ECO:0000256" key="6">
    <source>
        <dbReference type="ARBA" id="ARBA00023136"/>
    </source>
</evidence>
<dbReference type="PANTHER" id="PTHR35851">
    <property type="entry name" value="CELL DIVISION PROTEIN FTSQ"/>
    <property type="match status" value="1"/>
</dbReference>
<dbReference type="InterPro" id="IPR013685">
    <property type="entry name" value="POTRA_FtsQ_type"/>
</dbReference>
<evidence type="ECO:0000256" key="5">
    <source>
        <dbReference type="ARBA" id="ARBA00022989"/>
    </source>
</evidence>
<sequence>MARRRNAYRDAPPPAQDPPDPGAAGVPPVSVPQATLTAEPQPHGDARPEDGPAPDETPPPRRRTRTGPSLGERLRRVRPWVWWTSGGSVLLLAALAASWLLLPVRSVTVSGNSHLSGPEVRRLAGLSPVLGSDFGWLYYGRWRARGLLGSPWVASARVTRSFPDRVTIELTERRPFARWQPPGGAAVTLAEGGEALPGGPVSGLPLLSGWGPDRLNTALTAARALSRYTVQSVAYTPSGVTVKTASGSVWSGDLHSLLKYAGSISMYPNQHINIYPWGVSVQE</sequence>
<evidence type="ECO:0000259" key="10">
    <source>
        <dbReference type="PROSITE" id="PS51779"/>
    </source>
</evidence>
<name>A0ABW1DND4_9DEIO</name>
<evidence type="ECO:0000256" key="1">
    <source>
        <dbReference type="ARBA" id="ARBA00004370"/>
    </source>
</evidence>
<feature type="domain" description="POTRA" evidence="10">
    <location>
        <begin position="102"/>
        <end position="173"/>
    </location>
</feature>
<accession>A0ABW1DND4</accession>
<keyword evidence="7" id="KW-0131">Cell cycle</keyword>
<feature type="transmembrane region" description="Helical" evidence="9">
    <location>
        <begin position="80"/>
        <end position="102"/>
    </location>
</feature>
<dbReference type="InterPro" id="IPR034746">
    <property type="entry name" value="POTRA"/>
</dbReference>
<gene>
    <name evidence="11" type="ORF">ACFPQ6_16345</name>
</gene>
<dbReference type="PANTHER" id="PTHR35851:SF1">
    <property type="entry name" value="CELL DIVISION PROTEIN FTSQ"/>
    <property type="match status" value="1"/>
</dbReference>
<evidence type="ECO:0000313" key="11">
    <source>
        <dbReference type="EMBL" id="MFC5849874.1"/>
    </source>
</evidence>
<dbReference type="Pfam" id="PF08478">
    <property type="entry name" value="POTRA_1"/>
    <property type="match status" value="1"/>
</dbReference>
<dbReference type="GO" id="GO:0051301">
    <property type="term" value="P:cell division"/>
    <property type="evidence" value="ECO:0007669"/>
    <property type="project" value="UniProtKB-KW"/>
</dbReference>
<evidence type="ECO:0000256" key="7">
    <source>
        <dbReference type="ARBA" id="ARBA00023306"/>
    </source>
</evidence>
<keyword evidence="6 9" id="KW-0472">Membrane</keyword>
<dbReference type="PROSITE" id="PS51779">
    <property type="entry name" value="POTRA"/>
    <property type="match status" value="1"/>
</dbReference>
<keyword evidence="12" id="KW-1185">Reference proteome</keyword>
<evidence type="ECO:0000256" key="2">
    <source>
        <dbReference type="ARBA" id="ARBA00022475"/>
    </source>
</evidence>
<keyword evidence="2" id="KW-1003">Cell membrane</keyword>
<keyword evidence="5 9" id="KW-1133">Transmembrane helix</keyword>
<dbReference type="RefSeq" id="WP_380051387.1">
    <property type="nucleotide sequence ID" value="NZ_JBHSOH010000033.1"/>
</dbReference>
<proteinExistence type="predicted"/>
<keyword evidence="3 11" id="KW-0132">Cell division</keyword>
<dbReference type="EMBL" id="JBHSOH010000033">
    <property type="protein sequence ID" value="MFC5849874.1"/>
    <property type="molecule type" value="Genomic_DNA"/>
</dbReference>
<reference evidence="12" key="1">
    <citation type="journal article" date="2019" name="Int. J. Syst. Evol. Microbiol.">
        <title>The Global Catalogue of Microorganisms (GCM) 10K type strain sequencing project: providing services to taxonomists for standard genome sequencing and annotation.</title>
        <authorList>
            <consortium name="The Broad Institute Genomics Platform"/>
            <consortium name="The Broad Institute Genome Sequencing Center for Infectious Disease"/>
            <person name="Wu L."/>
            <person name="Ma J."/>
        </authorList>
    </citation>
    <scope>NUCLEOTIDE SEQUENCE [LARGE SCALE GENOMIC DNA]</scope>
    <source>
        <strain evidence="12">CGMCC 1.15053</strain>
    </source>
</reference>
<organism evidence="11 12">
    <name type="scientific">Deinococcus petrolearius</name>
    <dbReference type="NCBI Taxonomy" id="1751295"/>
    <lineage>
        <taxon>Bacteria</taxon>
        <taxon>Thermotogati</taxon>
        <taxon>Deinococcota</taxon>
        <taxon>Deinococci</taxon>
        <taxon>Deinococcales</taxon>
        <taxon>Deinococcaceae</taxon>
        <taxon>Deinococcus</taxon>
    </lineage>
</organism>
<dbReference type="Gene3D" id="3.10.20.310">
    <property type="entry name" value="membrane protein fhac"/>
    <property type="match status" value="1"/>
</dbReference>
<dbReference type="Proteomes" id="UP001595979">
    <property type="component" value="Unassembled WGS sequence"/>
</dbReference>
<evidence type="ECO:0000256" key="8">
    <source>
        <dbReference type="SAM" id="MobiDB-lite"/>
    </source>
</evidence>
<feature type="compositionally biased region" description="Low complexity" evidence="8">
    <location>
        <begin position="22"/>
        <end position="34"/>
    </location>
</feature>
<comment type="caution">
    <text evidence="11">The sequence shown here is derived from an EMBL/GenBank/DDBJ whole genome shotgun (WGS) entry which is preliminary data.</text>
</comment>
<keyword evidence="4 9" id="KW-0812">Transmembrane</keyword>
<evidence type="ECO:0000256" key="9">
    <source>
        <dbReference type="SAM" id="Phobius"/>
    </source>
</evidence>
<evidence type="ECO:0000256" key="3">
    <source>
        <dbReference type="ARBA" id="ARBA00022618"/>
    </source>
</evidence>